<proteinExistence type="inferred from homology"/>
<evidence type="ECO:0000256" key="4">
    <source>
        <dbReference type="PIRSR" id="PIRSR006278-1"/>
    </source>
</evidence>
<evidence type="ECO:0000313" key="8">
    <source>
        <dbReference type="Proteomes" id="UP001319104"/>
    </source>
</evidence>
<dbReference type="EMBL" id="JAHCMY010000004">
    <property type="protein sequence ID" value="MBS9524239.1"/>
    <property type="molecule type" value="Genomic_DNA"/>
</dbReference>
<dbReference type="InterPro" id="IPR001926">
    <property type="entry name" value="TrpB-like_PALP"/>
</dbReference>
<accession>A0AAP2G199</accession>
<feature type="active site" description="Nucleophile" evidence="4">
    <location>
        <position position="69"/>
    </location>
</feature>
<gene>
    <name evidence="7" type="ORF">KI659_09455</name>
</gene>
<dbReference type="RefSeq" id="WP_213945102.1">
    <property type="nucleotide sequence ID" value="NZ_JAHCMY010000004.1"/>
</dbReference>
<dbReference type="InterPro" id="IPR036052">
    <property type="entry name" value="TrpB-like_PALP_sf"/>
</dbReference>
<reference evidence="7 8" key="1">
    <citation type="submission" date="2021-05" db="EMBL/GenBank/DDBJ databases">
        <authorList>
            <person name="Zhang Z.D."/>
            <person name="Osman G."/>
        </authorList>
    </citation>
    <scope>NUCLEOTIDE SEQUENCE [LARGE SCALE GENOMIC DNA]</scope>
    <source>
        <strain evidence="7 8">KCTC 32217</strain>
    </source>
</reference>
<evidence type="ECO:0000256" key="3">
    <source>
        <dbReference type="ARBA" id="ARBA00022898"/>
    </source>
</evidence>
<dbReference type="PIRSF" id="PIRSF006278">
    <property type="entry name" value="ACCD_DCysDesulf"/>
    <property type="match status" value="1"/>
</dbReference>
<dbReference type="Pfam" id="PF00291">
    <property type="entry name" value="PALP"/>
    <property type="match status" value="1"/>
</dbReference>
<dbReference type="InterPro" id="IPR027278">
    <property type="entry name" value="ACCD_DCysDesulf"/>
</dbReference>
<evidence type="ECO:0000256" key="1">
    <source>
        <dbReference type="ARBA" id="ARBA00001933"/>
    </source>
</evidence>
<sequence length="304" mass="34266">MPLFDPNAIPTQLINLPSLERQNIKLLLKRLDLVHPFISGNKFYKLKYNLEKAKSENHHTVLTFGGAFSNHIQATAVAAQLSEIKSIGIIRGEKPKKLNPTLERALENGMELYFISRESYRMKADPIFLESLKERFGDFFHIPEGGTNELAIQGTSEILTEEDLRADIIATSIGTGGTLAGLVKAAKKHQQVWGFSALKGDFMGEEFRNLLNAQVINHSCEYTIFTDYHFGGYAKHNKVLLEFIEYFYRSFGIPLDPIYTGKMLYGVLDQCEGLENKTILCLHTGGLQGIKGFNQRFGTDLKDR</sequence>
<comment type="similarity">
    <text evidence="2">Belongs to the ACC deaminase/D-cysteine desulfhydrase family.</text>
</comment>
<comment type="cofactor">
    <cofactor evidence="1">
        <name>pyridoxal 5'-phosphate</name>
        <dbReference type="ChEBI" id="CHEBI:597326"/>
    </cofactor>
</comment>
<comment type="caution">
    <text evidence="7">The sequence shown here is derived from an EMBL/GenBank/DDBJ whole genome shotgun (WGS) entry which is preliminary data.</text>
</comment>
<evidence type="ECO:0000259" key="6">
    <source>
        <dbReference type="Pfam" id="PF00291"/>
    </source>
</evidence>
<dbReference type="AlphaFoldDB" id="A0AAP2G199"/>
<dbReference type="Gene3D" id="3.40.50.1100">
    <property type="match status" value="2"/>
</dbReference>
<dbReference type="SUPFAM" id="SSF53686">
    <property type="entry name" value="Tryptophan synthase beta subunit-like PLP-dependent enzymes"/>
    <property type="match status" value="1"/>
</dbReference>
<dbReference type="Proteomes" id="UP001319104">
    <property type="component" value="Unassembled WGS sequence"/>
</dbReference>
<evidence type="ECO:0000256" key="5">
    <source>
        <dbReference type="PIRSR" id="PIRSR006278-2"/>
    </source>
</evidence>
<dbReference type="PANTHER" id="PTHR43780:SF2">
    <property type="entry name" value="1-AMINOCYCLOPROPANE-1-CARBOXYLATE DEAMINASE-RELATED"/>
    <property type="match status" value="1"/>
</dbReference>
<evidence type="ECO:0000313" key="7">
    <source>
        <dbReference type="EMBL" id="MBS9524239.1"/>
    </source>
</evidence>
<keyword evidence="8" id="KW-1185">Reference proteome</keyword>
<feature type="modified residue" description="N6-(pyridoxal phosphate)lysine" evidence="5">
    <location>
        <position position="42"/>
    </location>
</feature>
<evidence type="ECO:0000256" key="2">
    <source>
        <dbReference type="ARBA" id="ARBA00008639"/>
    </source>
</evidence>
<organism evidence="7 8">
    <name type="scientific">Litoribacter ruber</name>
    <dbReference type="NCBI Taxonomy" id="702568"/>
    <lineage>
        <taxon>Bacteria</taxon>
        <taxon>Pseudomonadati</taxon>
        <taxon>Bacteroidota</taxon>
        <taxon>Cytophagia</taxon>
        <taxon>Cytophagales</taxon>
        <taxon>Cyclobacteriaceae</taxon>
        <taxon>Litoribacter</taxon>
    </lineage>
</organism>
<feature type="domain" description="Tryptophan synthase beta chain-like PALP" evidence="6">
    <location>
        <begin position="9"/>
        <end position="285"/>
    </location>
</feature>
<name>A0AAP2G199_9BACT</name>
<dbReference type="GO" id="GO:0019148">
    <property type="term" value="F:D-cysteine desulfhydrase activity"/>
    <property type="evidence" value="ECO:0007669"/>
    <property type="project" value="TreeGrafter"/>
</dbReference>
<protein>
    <submittedName>
        <fullName evidence="7">Pyridoxal-phosphate dependent enzyme</fullName>
    </submittedName>
</protein>
<dbReference type="PANTHER" id="PTHR43780">
    <property type="entry name" value="1-AMINOCYCLOPROPANE-1-CARBOXYLATE DEAMINASE-RELATED"/>
    <property type="match status" value="1"/>
</dbReference>
<keyword evidence="3 5" id="KW-0663">Pyridoxal phosphate</keyword>